<evidence type="ECO:0000256" key="8">
    <source>
        <dbReference type="ARBA" id="ARBA00023136"/>
    </source>
</evidence>
<dbReference type="Pfam" id="PF01437">
    <property type="entry name" value="PSI"/>
    <property type="match status" value="1"/>
</dbReference>
<feature type="region of interest" description="Disordered" evidence="14">
    <location>
        <begin position="612"/>
        <end position="631"/>
    </location>
</feature>
<dbReference type="SMART" id="SM00630">
    <property type="entry name" value="Sema"/>
    <property type="match status" value="1"/>
</dbReference>
<evidence type="ECO:0000256" key="5">
    <source>
        <dbReference type="ARBA" id="ARBA00022782"/>
    </source>
</evidence>
<dbReference type="InterPro" id="IPR027231">
    <property type="entry name" value="Semaphorin"/>
</dbReference>
<dbReference type="GO" id="GO:0045499">
    <property type="term" value="F:chemorepellent activity"/>
    <property type="evidence" value="ECO:0007669"/>
    <property type="project" value="TreeGrafter"/>
</dbReference>
<reference evidence="17" key="2">
    <citation type="submission" date="2016-04" db="UniProtKB">
        <authorList>
            <consortium name="EnsemblMetazoa"/>
        </authorList>
    </citation>
    <scope>IDENTIFICATION</scope>
</reference>
<dbReference type="InterPro" id="IPR036352">
    <property type="entry name" value="Semap_dom_sf"/>
</dbReference>
<dbReference type="GO" id="GO:0007411">
    <property type="term" value="P:axon guidance"/>
    <property type="evidence" value="ECO:0007669"/>
    <property type="project" value="TreeGrafter"/>
</dbReference>
<dbReference type="PROSITE" id="PS51004">
    <property type="entry name" value="SEMA"/>
    <property type="match status" value="1"/>
</dbReference>
<dbReference type="PANTHER" id="PTHR11036:SF127">
    <property type="entry name" value="SEMAPHORIN-1A"/>
    <property type="match status" value="1"/>
</dbReference>
<keyword evidence="4 15" id="KW-0812">Transmembrane</keyword>
<keyword evidence="8 15" id="KW-0472">Membrane</keyword>
<evidence type="ECO:0000256" key="11">
    <source>
        <dbReference type="ARBA" id="ARBA00074143"/>
    </source>
</evidence>
<evidence type="ECO:0000256" key="9">
    <source>
        <dbReference type="ARBA" id="ARBA00023157"/>
    </source>
</evidence>
<dbReference type="InterPro" id="IPR001627">
    <property type="entry name" value="Semap_dom"/>
</dbReference>
<dbReference type="GO" id="GO:0030335">
    <property type="term" value="P:positive regulation of cell migration"/>
    <property type="evidence" value="ECO:0007669"/>
    <property type="project" value="TreeGrafter"/>
</dbReference>
<keyword evidence="5" id="KW-0221">Differentiation</keyword>
<evidence type="ECO:0000256" key="13">
    <source>
        <dbReference type="PROSITE-ProRule" id="PRU00352"/>
    </source>
</evidence>
<dbReference type="InterPro" id="IPR016201">
    <property type="entry name" value="PSI"/>
</dbReference>
<evidence type="ECO:0000256" key="15">
    <source>
        <dbReference type="SAM" id="Phobius"/>
    </source>
</evidence>
<dbReference type="GO" id="GO:0030215">
    <property type="term" value="F:semaphorin receptor binding"/>
    <property type="evidence" value="ECO:0007669"/>
    <property type="project" value="InterPro"/>
</dbReference>
<organism evidence="17 18">
    <name type="scientific">Atta cephalotes</name>
    <name type="common">Leafcutter ant</name>
    <dbReference type="NCBI Taxonomy" id="12957"/>
    <lineage>
        <taxon>Eukaryota</taxon>
        <taxon>Metazoa</taxon>
        <taxon>Ecdysozoa</taxon>
        <taxon>Arthropoda</taxon>
        <taxon>Hexapoda</taxon>
        <taxon>Insecta</taxon>
        <taxon>Pterygota</taxon>
        <taxon>Neoptera</taxon>
        <taxon>Endopterygota</taxon>
        <taxon>Hymenoptera</taxon>
        <taxon>Apocrita</taxon>
        <taxon>Aculeata</taxon>
        <taxon>Formicoidea</taxon>
        <taxon>Formicidae</taxon>
        <taxon>Myrmicinae</taxon>
        <taxon>Atta</taxon>
    </lineage>
</organism>
<keyword evidence="7 15" id="KW-1133">Transmembrane helix</keyword>
<dbReference type="SUPFAM" id="SSF101912">
    <property type="entry name" value="Sema domain"/>
    <property type="match status" value="1"/>
</dbReference>
<comment type="caution">
    <text evidence="13">Lacks conserved residue(s) required for the propagation of feature annotation.</text>
</comment>
<dbReference type="EnsemblMetazoa" id="XM_012200224.1">
    <property type="protein sequence ID" value="XP_012055614.1"/>
    <property type="gene ID" value="LOC105618695"/>
</dbReference>
<dbReference type="EMBL" id="ADTU01012667">
    <property type="status" value="NOT_ANNOTATED_CDS"/>
    <property type="molecule type" value="Genomic_DNA"/>
</dbReference>
<dbReference type="SMART" id="SM00423">
    <property type="entry name" value="PSI"/>
    <property type="match status" value="1"/>
</dbReference>
<dbReference type="FunFam" id="2.130.10.10:FF:000346">
    <property type="entry name" value="Sema-1a, isoform D"/>
    <property type="match status" value="1"/>
</dbReference>
<evidence type="ECO:0000256" key="12">
    <source>
        <dbReference type="ARBA" id="ARBA00083066"/>
    </source>
</evidence>
<gene>
    <name evidence="17" type="primary">105618695</name>
</gene>
<comment type="similarity">
    <text evidence="2">Belongs to the semaphorin family.</text>
</comment>
<proteinExistence type="inferred from homology"/>
<accession>A0A158NDK6</accession>
<keyword evidence="10" id="KW-0325">Glycoprotein</keyword>
<dbReference type="GO" id="GO:0071526">
    <property type="term" value="P:semaphorin-plexin signaling pathway"/>
    <property type="evidence" value="ECO:0007669"/>
    <property type="project" value="TreeGrafter"/>
</dbReference>
<keyword evidence="3" id="KW-0217">Developmental protein</keyword>
<evidence type="ECO:0000256" key="3">
    <source>
        <dbReference type="ARBA" id="ARBA00022473"/>
    </source>
</evidence>
<dbReference type="Gene3D" id="2.130.10.10">
    <property type="entry name" value="YVTN repeat-like/Quinoprotein amine dehydrogenase"/>
    <property type="match status" value="1"/>
</dbReference>
<evidence type="ECO:0000256" key="6">
    <source>
        <dbReference type="ARBA" id="ARBA00022902"/>
    </source>
</evidence>
<name>A0A158NDK6_ATTCE</name>
<reference evidence="18" key="1">
    <citation type="journal article" date="2011" name="PLoS Genet.">
        <title>The genome sequence of the leaf-cutter ant Atta cephalotes reveals insights into its obligate symbiotic lifestyle.</title>
        <authorList>
            <person name="Suen G."/>
            <person name="Teiling C."/>
            <person name="Li L."/>
            <person name="Holt C."/>
            <person name="Abouheif E."/>
            <person name="Bornberg-Bauer E."/>
            <person name="Bouffard P."/>
            <person name="Caldera E.J."/>
            <person name="Cash E."/>
            <person name="Cavanaugh A."/>
            <person name="Denas O."/>
            <person name="Elhaik E."/>
            <person name="Fave M.J."/>
            <person name="Gadau J."/>
            <person name="Gibson J.D."/>
            <person name="Graur D."/>
            <person name="Grubbs K.J."/>
            <person name="Hagen D.E."/>
            <person name="Harkins T.T."/>
            <person name="Helmkampf M."/>
            <person name="Hu H."/>
            <person name="Johnson B.R."/>
            <person name="Kim J."/>
            <person name="Marsh S.E."/>
            <person name="Moeller J.A."/>
            <person name="Munoz-Torres M.C."/>
            <person name="Murphy M.C."/>
            <person name="Naughton M.C."/>
            <person name="Nigam S."/>
            <person name="Overson R."/>
            <person name="Rajakumar R."/>
            <person name="Reese J.T."/>
            <person name="Scott J.J."/>
            <person name="Smith C.R."/>
            <person name="Tao S."/>
            <person name="Tsutsui N.D."/>
            <person name="Viljakainen L."/>
            <person name="Wissler L."/>
            <person name="Yandell M.D."/>
            <person name="Zimmer F."/>
            <person name="Taylor J."/>
            <person name="Slater S.C."/>
            <person name="Clifton S.W."/>
            <person name="Warren W.C."/>
            <person name="Elsik C.G."/>
            <person name="Smith C.D."/>
            <person name="Weinstock G.M."/>
            <person name="Gerardo N.M."/>
            <person name="Currie C.R."/>
        </authorList>
    </citation>
    <scope>NUCLEOTIDE SEQUENCE [LARGE SCALE GENOMIC DNA]</scope>
</reference>
<evidence type="ECO:0000256" key="2">
    <source>
        <dbReference type="ARBA" id="ARBA00009492"/>
    </source>
</evidence>
<evidence type="ECO:0000256" key="7">
    <source>
        <dbReference type="ARBA" id="ARBA00022989"/>
    </source>
</evidence>
<dbReference type="PANTHER" id="PTHR11036">
    <property type="entry name" value="SEMAPHORIN"/>
    <property type="match status" value="1"/>
</dbReference>
<comment type="subcellular location">
    <subcellularLocation>
        <location evidence="1">Membrane</location>
    </subcellularLocation>
</comment>
<dbReference type="AlphaFoldDB" id="A0A158NDK6"/>
<feature type="transmembrane region" description="Helical" evidence="15">
    <location>
        <begin position="537"/>
        <end position="559"/>
    </location>
</feature>
<evidence type="ECO:0000256" key="1">
    <source>
        <dbReference type="ARBA" id="ARBA00004370"/>
    </source>
</evidence>
<dbReference type="InterPro" id="IPR042068">
    <property type="entry name" value="SEM1A_sema_dom"/>
</dbReference>
<dbReference type="OrthoDB" id="9988752at2759"/>
<dbReference type="FunFam" id="3.30.1680.10:FF:000016">
    <property type="entry name" value="Putative Semaphorin-6B"/>
    <property type="match status" value="1"/>
</dbReference>
<dbReference type="Pfam" id="PF01403">
    <property type="entry name" value="Sema"/>
    <property type="match status" value="1"/>
</dbReference>
<dbReference type="CDD" id="cd11237">
    <property type="entry name" value="Sema_1A"/>
    <property type="match status" value="1"/>
</dbReference>
<sequence length="681" mass="75300">MVGGRNLVHNLSLTDLTEQQRLTWYSTENDVKMCVVKGTPEENCQNYIRILVKTGPNNLFVCATNAFKPMCRDYTVHAGNYTIVKEKGGQARCPYDPQHNSTFVYVDGELYTGTVADFAGMDPIIYREPLQTEQYDSMSLNAPNFVSSMSQGDFVYFFFRETAVEYINCGKAVYSRVARVCKYDRGGPHRFRNRWTSFLKSRLNCSVTGDFPFYFNEIQSTTELISGQYGGTSAQLIYGTFTTPVNSISGSAVCAFSLQDIADTFAGNFKEQSAMNSNWLPVQDTKVPDPRPGQCTNDSRTLPDLTLNFINTHSLMDESVPSFFGQPIVIRTSFHYRFTQIAVDPQVKTPGGKTYDVLFIGTDNGKVIKAVNAESADSHQKVSPVVIEEIQAFPPTVPVRGIKVVRASQAGDGLEDGRLVVIADSQVQALRLHRCYSDRILSCSECVALQDPYCAWDKVENKCRALVGPAATDASRFLQSVATGMHASCPASKSLNKDAGSVGAISANQNKFPQDSIPNKDISAADTPPPQYSVETLVMAVVAGALAALFVGFVAGYLCGRKCRKDEDDNLPYPDTEYEYFEQRQNVNSRLAPEPKLLPQEEVTYAEPVLVPQPPKLQSPKGTMRKPPPTPTETLFQFPDGYGFRGGPRGDNFGTLRSHQGDAYRRNDGFATTRSVKKVYL</sequence>
<keyword evidence="9" id="KW-1015">Disulfide bond</keyword>
<evidence type="ECO:0000313" key="18">
    <source>
        <dbReference type="Proteomes" id="UP000005205"/>
    </source>
</evidence>
<evidence type="ECO:0000313" key="17">
    <source>
        <dbReference type="EnsemblMetazoa" id="XP_012055614.1"/>
    </source>
</evidence>
<dbReference type="InterPro" id="IPR002165">
    <property type="entry name" value="Plexin_repeat"/>
</dbReference>
<dbReference type="GO" id="GO:0005886">
    <property type="term" value="C:plasma membrane"/>
    <property type="evidence" value="ECO:0007669"/>
    <property type="project" value="TreeGrafter"/>
</dbReference>
<keyword evidence="6" id="KW-0524">Neurogenesis</keyword>
<dbReference type="Gene3D" id="3.30.1680.10">
    <property type="entry name" value="ligand-binding face of the semaphorins, domain 2"/>
    <property type="match status" value="1"/>
</dbReference>
<dbReference type="Proteomes" id="UP000005205">
    <property type="component" value="Unassembled WGS sequence"/>
</dbReference>
<evidence type="ECO:0000256" key="10">
    <source>
        <dbReference type="ARBA" id="ARBA00023180"/>
    </source>
</evidence>
<dbReference type="SUPFAM" id="SSF103575">
    <property type="entry name" value="Plexin repeat"/>
    <property type="match status" value="1"/>
</dbReference>
<evidence type="ECO:0000259" key="16">
    <source>
        <dbReference type="PROSITE" id="PS51004"/>
    </source>
</evidence>
<protein>
    <recommendedName>
        <fullName evidence="11">Semaphorin-1A</fullName>
    </recommendedName>
    <alternativeName>
        <fullName evidence="12">Semaphorin-I</fullName>
    </alternativeName>
</protein>
<evidence type="ECO:0000256" key="14">
    <source>
        <dbReference type="SAM" id="MobiDB-lite"/>
    </source>
</evidence>
<dbReference type="eggNOG" id="KOG3611">
    <property type="taxonomic scope" value="Eukaryota"/>
</dbReference>
<keyword evidence="18" id="KW-1185">Reference proteome</keyword>
<feature type="domain" description="Sema" evidence="16">
    <location>
        <begin position="1"/>
        <end position="432"/>
    </location>
</feature>
<dbReference type="InterPro" id="IPR015943">
    <property type="entry name" value="WD40/YVTN_repeat-like_dom_sf"/>
</dbReference>
<evidence type="ECO:0000256" key="4">
    <source>
        <dbReference type="ARBA" id="ARBA00022692"/>
    </source>
</evidence>